<evidence type="ECO:0000256" key="3">
    <source>
        <dbReference type="ARBA" id="ARBA00022475"/>
    </source>
</evidence>
<dbReference type="Proteomes" id="UP000027647">
    <property type="component" value="Unassembled WGS sequence"/>
</dbReference>
<dbReference type="PANTHER" id="PTHR10590">
    <property type="entry name" value="SODIUM/NUCLEOSIDE COTRANSPORTER"/>
    <property type="match status" value="1"/>
</dbReference>
<dbReference type="Pfam" id="PF01773">
    <property type="entry name" value="Nucleos_tra2_N"/>
    <property type="match status" value="1"/>
</dbReference>
<proteinExistence type="inferred from homology"/>
<evidence type="ECO:0000256" key="2">
    <source>
        <dbReference type="ARBA" id="ARBA00009033"/>
    </source>
</evidence>
<feature type="domain" description="Concentrative nucleoside transporter N-terminal" evidence="8">
    <location>
        <begin position="11"/>
        <end position="85"/>
    </location>
</feature>
<feature type="transmembrane region" description="Helical" evidence="7">
    <location>
        <begin position="180"/>
        <end position="199"/>
    </location>
</feature>
<comment type="similarity">
    <text evidence="2">Belongs to the concentrative nucleoside transporter (CNT) (TC 2.A.41) family.</text>
</comment>
<evidence type="ECO:0000256" key="5">
    <source>
        <dbReference type="ARBA" id="ARBA00022989"/>
    </source>
</evidence>
<evidence type="ECO:0000256" key="7">
    <source>
        <dbReference type="SAM" id="Phobius"/>
    </source>
</evidence>
<evidence type="ECO:0000313" key="11">
    <source>
        <dbReference type="EMBL" id="KEO90139.1"/>
    </source>
</evidence>
<keyword evidence="12" id="KW-1185">Reference proteome</keyword>
<evidence type="ECO:0000256" key="1">
    <source>
        <dbReference type="ARBA" id="ARBA00004651"/>
    </source>
</evidence>
<dbReference type="InterPro" id="IPR008276">
    <property type="entry name" value="C_nuclsd_transpt"/>
</dbReference>
<dbReference type="GO" id="GO:0005337">
    <property type="term" value="F:nucleoside transmembrane transporter activity"/>
    <property type="evidence" value="ECO:0007669"/>
    <property type="project" value="InterPro"/>
</dbReference>
<feature type="transmembrane region" description="Helical" evidence="7">
    <location>
        <begin position="143"/>
        <end position="168"/>
    </location>
</feature>
<protein>
    <submittedName>
        <fullName evidence="11">Nucleoside:proton symporter</fullName>
    </submittedName>
</protein>
<dbReference type="InterPro" id="IPR011642">
    <property type="entry name" value="Gate_dom"/>
</dbReference>
<evidence type="ECO:0000259" key="10">
    <source>
        <dbReference type="Pfam" id="PF07670"/>
    </source>
</evidence>
<name>A0A074M9R9_ERYLO</name>
<reference evidence="11 12" key="1">
    <citation type="submission" date="2014-04" db="EMBL/GenBank/DDBJ databases">
        <title>A comprehensive comparison of genomes of Erythrobacter spp. strains.</title>
        <authorList>
            <person name="Zheng Q."/>
        </authorList>
    </citation>
    <scope>NUCLEOTIDE SEQUENCE [LARGE SCALE GENOMIC DNA]</scope>
    <source>
        <strain evidence="11 12">DSM 6997</strain>
    </source>
</reference>
<dbReference type="Pfam" id="PF07670">
    <property type="entry name" value="Gate"/>
    <property type="match status" value="1"/>
</dbReference>
<feature type="domain" description="Nucleoside transporter/FeoB GTPase Gate" evidence="10">
    <location>
        <begin position="106"/>
        <end position="202"/>
    </location>
</feature>
<dbReference type="GO" id="GO:0015293">
    <property type="term" value="F:symporter activity"/>
    <property type="evidence" value="ECO:0007669"/>
    <property type="project" value="TreeGrafter"/>
</dbReference>
<evidence type="ECO:0000256" key="6">
    <source>
        <dbReference type="ARBA" id="ARBA00023136"/>
    </source>
</evidence>
<accession>A0A074M9R9</accession>
<gene>
    <name evidence="11" type="ORF">EH31_08585</name>
</gene>
<keyword evidence="3" id="KW-1003">Cell membrane</keyword>
<feature type="transmembrane region" description="Helical" evidence="7">
    <location>
        <begin position="403"/>
        <end position="422"/>
    </location>
</feature>
<feature type="transmembrane region" description="Helical" evidence="7">
    <location>
        <begin position="6"/>
        <end position="23"/>
    </location>
</feature>
<feature type="transmembrane region" description="Helical" evidence="7">
    <location>
        <begin position="308"/>
        <end position="325"/>
    </location>
</feature>
<keyword evidence="4 7" id="KW-0812">Transmembrane</keyword>
<evidence type="ECO:0000256" key="4">
    <source>
        <dbReference type="ARBA" id="ARBA00022692"/>
    </source>
</evidence>
<dbReference type="OrthoDB" id="9766455at2"/>
<keyword evidence="6 7" id="KW-0472">Membrane</keyword>
<dbReference type="InterPro" id="IPR011657">
    <property type="entry name" value="CNT_C_dom"/>
</dbReference>
<evidence type="ECO:0000259" key="8">
    <source>
        <dbReference type="Pfam" id="PF01773"/>
    </source>
</evidence>
<feature type="transmembrane region" description="Helical" evidence="7">
    <location>
        <begin position="35"/>
        <end position="57"/>
    </location>
</feature>
<dbReference type="EMBL" id="JMIW01000003">
    <property type="protein sequence ID" value="KEO90139.1"/>
    <property type="molecule type" value="Genomic_DNA"/>
</dbReference>
<dbReference type="Pfam" id="PF07662">
    <property type="entry name" value="Nucleos_tra2_C"/>
    <property type="match status" value="1"/>
</dbReference>
<dbReference type="InterPro" id="IPR002668">
    <property type="entry name" value="CNT_N_dom"/>
</dbReference>
<keyword evidence="5 7" id="KW-1133">Transmembrane helix</keyword>
<feature type="transmembrane region" description="Helical" evidence="7">
    <location>
        <begin position="362"/>
        <end position="383"/>
    </location>
</feature>
<feature type="transmembrane region" description="Helical" evidence="7">
    <location>
        <begin position="270"/>
        <end position="288"/>
    </location>
</feature>
<evidence type="ECO:0000313" key="12">
    <source>
        <dbReference type="Proteomes" id="UP000027647"/>
    </source>
</evidence>
<feature type="transmembrane region" description="Helical" evidence="7">
    <location>
        <begin position="101"/>
        <end position="123"/>
    </location>
</feature>
<dbReference type="AlphaFoldDB" id="A0A074M9R9"/>
<dbReference type="eggNOG" id="COG1972">
    <property type="taxonomic scope" value="Bacteria"/>
</dbReference>
<dbReference type="GO" id="GO:0005886">
    <property type="term" value="C:plasma membrane"/>
    <property type="evidence" value="ECO:0007669"/>
    <property type="project" value="UniProtKB-SubCell"/>
</dbReference>
<organism evidence="11 12">
    <name type="scientific">Erythrobacter longus</name>
    <dbReference type="NCBI Taxonomy" id="1044"/>
    <lineage>
        <taxon>Bacteria</taxon>
        <taxon>Pseudomonadati</taxon>
        <taxon>Pseudomonadota</taxon>
        <taxon>Alphaproteobacteria</taxon>
        <taxon>Sphingomonadales</taxon>
        <taxon>Erythrobacteraceae</taxon>
        <taxon>Erythrobacter/Porphyrobacter group</taxon>
        <taxon>Erythrobacter</taxon>
    </lineage>
</organism>
<dbReference type="PANTHER" id="PTHR10590:SF4">
    <property type="entry name" value="SOLUTE CARRIER FAMILY 28 MEMBER 3"/>
    <property type="match status" value="1"/>
</dbReference>
<evidence type="ECO:0000259" key="9">
    <source>
        <dbReference type="Pfam" id="PF07662"/>
    </source>
</evidence>
<feature type="domain" description="Concentrative nucleoside transporter C-terminal" evidence="9">
    <location>
        <begin position="213"/>
        <end position="419"/>
    </location>
</feature>
<comment type="caution">
    <text evidence="11">The sequence shown here is derived from an EMBL/GenBank/DDBJ whole genome shotgun (WGS) entry which is preliminary data.</text>
</comment>
<dbReference type="STRING" id="1044.EH31_08585"/>
<comment type="subcellular location">
    <subcellularLocation>
        <location evidence="1">Cell membrane</location>
        <topology evidence="1">Multi-pass membrane protein</topology>
    </subcellularLocation>
</comment>
<sequence>MEYFDQFRGIIGIAVLLLIAWGLSEDRSARPSAKWIAGALALQLALALLIVRVPFVWDVVTLANEGVAAIERATLDGSAYMFGYLGGADLPFELKEGAQPPLVIAFQILPLVIVFSALAALFWHWGVLRWLVNGLSFLLRRTLGVSGVVGLSGGSNMFLGVVESPLVVRAYFAKMSRAELFQVMVLAMATISGAILILYATTLRETVPDAVGHMISASLVSLPAALLIAKLMVPGSAEDEATETSEGEEGLKYESSIDAIVKGTMDGMQLFLAVIAVIIVVFALVSLSDQILALLPLVGDEPLTLKRIFGWIFAPFMWLIGIPWSEAQAAGGLMGTKAILNEYVAYLELAALPEDTFSQRSLLIVTYALCGVANLASVGLLVSTIGTLCPDRRAEAAGLGMKSWIAGNIATAMTGAWIGLVTS</sequence>
<feature type="transmembrane region" description="Helical" evidence="7">
    <location>
        <begin position="211"/>
        <end position="229"/>
    </location>
</feature>